<feature type="transmembrane region" description="Helical" evidence="1">
    <location>
        <begin position="24"/>
        <end position="47"/>
    </location>
</feature>
<dbReference type="Proteomes" id="UP000184278">
    <property type="component" value="Unassembled WGS sequence"/>
</dbReference>
<feature type="transmembrane region" description="Helical" evidence="1">
    <location>
        <begin position="299"/>
        <end position="317"/>
    </location>
</feature>
<keyword evidence="1" id="KW-0472">Membrane</keyword>
<dbReference type="AlphaFoldDB" id="A0A1M6BJI3"/>
<evidence type="ECO:0000256" key="1">
    <source>
        <dbReference type="SAM" id="Phobius"/>
    </source>
</evidence>
<feature type="transmembrane region" description="Helical" evidence="1">
    <location>
        <begin position="83"/>
        <end position="102"/>
    </location>
</feature>
<feature type="transmembrane region" description="Helical" evidence="1">
    <location>
        <begin position="53"/>
        <end position="71"/>
    </location>
</feature>
<organism evidence="2 3">
    <name type="scientific">Butyrivibrio fibrisolvens DSM 3071</name>
    <dbReference type="NCBI Taxonomy" id="1121131"/>
    <lineage>
        <taxon>Bacteria</taxon>
        <taxon>Bacillati</taxon>
        <taxon>Bacillota</taxon>
        <taxon>Clostridia</taxon>
        <taxon>Lachnospirales</taxon>
        <taxon>Lachnospiraceae</taxon>
        <taxon>Butyrivibrio</taxon>
    </lineage>
</organism>
<dbReference type="GeneID" id="89511764"/>
<accession>A0A1M6BJI3</accession>
<keyword evidence="3" id="KW-1185">Reference proteome</keyword>
<proteinExistence type="predicted"/>
<sequence length="736" mass="86523">METRTKSNTSLINKIKSISKESTFYIYILFNLINLIIHIMGFFSYPMFAQVDYVLYLTKIAIVFLVRKALLKKDSCFLAEARMFKGIIICDCIELFVSVFAYSDGAFLVIFLTFTLKALLDYIIFSSFINKGIKEAYERISEHLSKRLRTYKKYWHVLNSSILGVLIFQIFAKKTFILMFFFALVLVRFFAQINFIYLIWNKVIKQHSTAIDHYYYEKRDAKLVSSSNHDDDSHIKTEFAAVDEMDYEFKIIKKSNQVQDEFQKQSKLKNRHILQKIKNFSLMKKLINKFPRIDKKYRYAIYGCLFICFLFMRNTYIEGDNQLTDENGNILSDQKSVDYMYCAQYIPWYSDEKEQVYQYNKCNLMPSWSMFYDEKYGLVNIETGLNTGAIYEEDLAFDNEGIAYDYDRHFINLNGEEVIKVPYIVKAKTSFRQMIVNKLLDYFDIYERQIFGVGDRCNESGKFVLSSNHTYFANGVTSYHTDLNDKYGLMSEDGNLVTLPKYSRISGSRDFKVSPVINYNRTALDVINSKGESLFESTPHDIEFYDAPQIIKCRTYQGDEFYTYEGEKIEGSYHQINEHGTGRVTCFIYDHPEDKNWTLEVYYGSELIFSSDLYYYCYSFPDKNGKINYLVVGDKDNMYSLIDLEGNLICPDSYKEIKCTGDYNTFVGIKQNGQLDLLYLDGTVIKTYYTYVNITYEGDLIEVCNPIPKNLYNYIDLQGNIQMEEWFEDDDAYYDN</sequence>
<name>A0A1M6BJI3_BUTFI</name>
<evidence type="ECO:0008006" key="4">
    <source>
        <dbReference type="Google" id="ProtNLM"/>
    </source>
</evidence>
<gene>
    <name evidence="2" type="ORF">SAMN02745229_03170</name>
</gene>
<feature type="transmembrane region" description="Helical" evidence="1">
    <location>
        <begin position="177"/>
        <end position="200"/>
    </location>
</feature>
<evidence type="ECO:0000313" key="3">
    <source>
        <dbReference type="Proteomes" id="UP000184278"/>
    </source>
</evidence>
<keyword evidence="1" id="KW-0812">Transmembrane</keyword>
<reference evidence="3" key="1">
    <citation type="submission" date="2016-11" db="EMBL/GenBank/DDBJ databases">
        <authorList>
            <person name="Varghese N."/>
            <person name="Submissions S."/>
        </authorList>
    </citation>
    <scope>NUCLEOTIDE SEQUENCE [LARGE SCALE GENOMIC DNA]</scope>
    <source>
        <strain evidence="3">DSM 3071</strain>
    </source>
</reference>
<dbReference type="RefSeq" id="WP_073389188.1">
    <property type="nucleotide sequence ID" value="NZ_FQXK01000031.1"/>
</dbReference>
<feature type="transmembrane region" description="Helical" evidence="1">
    <location>
        <begin position="108"/>
        <end position="133"/>
    </location>
</feature>
<dbReference type="OrthoDB" id="2005368at2"/>
<evidence type="ECO:0000313" key="2">
    <source>
        <dbReference type="EMBL" id="SHI48881.1"/>
    </source>
</evidence>
<feature type="transmembrane region" description="Helical" evidence="1">
    <location>
        <begin position="154"/>
        <end position="171"/>
    </location>
</feature>
<dbReference type="EMBL" id="FQXK01000031">
    <property type="protein sequence ID" value="SHI48881.1"/>
    <property type="molecule type" value="Genomic_DNA"/>
</dbReference>
<protein>
    <recommendedName>
        <fullName evidence="4">WG containing repeat-containing protein</fullName>
    </recommendedName>
</protein>
<keyword evidence="1" id="KW-1133">Transmembrane helix</keyword>